<proteinExistence type="predicted"/>
<evidence type="ECO:0000313" key="4">
    <source>
        <dbReference type="EMBL" id="MEW9502129.1"/>
    </source>
</evidence>
<feature type="transmembrane region" description="Helical" evidence="1">
    <location>
        <begin position="108"/>
        <end position="127"/>
    </location>
</feature>
<dbReference type="RefSeq" id="WP_367779617.1">
    <property type="nucleotide sequence ID" value="NZ_JBFMIA010000007.1"/>
</dbReference>
<evidence type="ECO:0000259" key="2">
    <source>
        <dbReference type="PROSITE" id="PS50106"/>
    </source>
</evidence>
<keyword evidence="1" id="KW-1133">Transmembrane helix</keyword>
<organism evidence="4 5">
    <name type="scientific">Jeotgalibacillus marinus</name>
    <dbReference type="NCBI Taxonomy" id="86667"/>
    <lineage>
        <taxon>Bacteria</taxon>
        <taxon>Bacillati</taxon>
        <taxon>Bacillota</taxon>
        <taxon>Bacilli</taxon>
        <taxon>Bacillales</taxon>
        <taxon>Caryophanaceae</taxon>
        <taxon>Jeotgalibacillus</taxon>
    </lineage>
</organism>
<sequence length="397" mass="43944">MINQWIIEIGSGAIGALLNPLLFVAIIASVVAGIVRVKRERKDIRVRIQTRGVELKSLVGMGLLIGLVLSIVIVAIGIQVPLLWIYLVSVLMLMAIVTWQFRVLSAALLAPLAAGILFLLPMVPWDMPSWIPSESLDLAAIGVTSVIMGVLLLAEGLLMKWNAGKGTSPRFIRTPRGMKAGAFFTKRLWFVPLFLLVPTGNLGEMAGWWPVMTVGSTSWSLLLVPFVLGFQLTIVHDLPTPIIRQASQQVIWLSTLVTMLAVAGWWAPYMWLAAFAVAFGGRIYLIIKTRELCRHSGYHFINRNQGIMVVDIIPNTPAHKMGLSRGEIVQKVNGIKVKDESELYGALQKNRAHCKLEVLGQNGEIRFVQRALHDGQHHQLGIIMVEDRMRQYAPDSA</sequence>
<dbReference type="Pfam" id="PF17820">
    <property type="entry name" value="PDZ_6"/>
    <property type="match status" value="1"/>
</dbReference>
<gene>
    <name evidence="4" type="ORF">AB1471_10005</name>
</gene>
<feature type="transmembrane region" description="Helical" evidence="1">
    <location>
        <begin position="250"/>
        <end position="266"/>
    </location>
</feature>
<reference evidence="4 5" key="1">
    <citation type="journal article" date="1979" name="Int. J. Syst. Evol. Microbiol.">
        <title>Bacillus globisporus subsp. marinus subsp. nov.</title>
        <authorList>
            <person name="Liu H."/>
        </authorList>
    </citation>
    <scope>NUCLEOTIDE SEQUENCE [LARGE SCALE GENOMIC DNA]</scope>
    <source>
        <strain evidence="4 5">DSM 1297</strain>
    </source>
</reference>
<feature type="transmembrane region" description="Helical" evidence="1">
    <location>
        <begin position="219"/>
        <end position="238"/>
    </location>
</feature>
<feature type="transmembrane region" description="Helical" evidence="1">
    <location>
        <begin position="139"/>
        <end position="159"/>
    </location>
</feature>
<dbReference type="Gene3D" id="2.30.42.10">
    <property type="match status" value="1"/>
</dbReference>
<comment type="caution">
    <text evidence="4">The sequence shown here is derived from an EMBL/GenBank/DDBJ whole genome shotgun (WGS) entry which is preliminary data.</text>
</comment>
<dbReference type="SUPFAM" id="SSF50156">
    <property type="entry name" value="PDZ domain-like"/>
    <property type="match status" value="1"/>
</dbReference>
<feature type="transmembrane region" description="Helical" evidence="1">
    <location>
        <begin position="84"/>
        <end position="101"/>
    </location>
</feature>
<evidence type="ECO:0000256" key="1">
    <source>
        <dbReference type="SAM" id="Phobius"/>
    </source>
</evidence>
<dbReference type="PROSITE" id="PS50106">
    <property type="entry name" value="PDZ"/>
    <property type="match status" value="1"/>
</dbReference>
<protein>
    <submittedName>
        <fullName evidence="4">PDZ domain-containing protein</fullName>
    </submittedName>
</protein>
<dbReference type="InterPro" id="IPR036034">
    <property type="entry name" value="PDZ_sf"/>
</dbReference>
<feature type="transmembrane region" description="Helical" evidence="1">
    <location>
        <begin position="58"/>
        <end position="78"/>
    </location>
</feature>
<evidence type="ECO:0000313" key="5">
    <source>
        <dbReference type="Proteomes" id="UP001556040"/>
    </source>
</evidence>
<accession>A0ABV3Q5D1</accession>
<dbReference type="Proteomes" id="UP001556040">
    <property type="component" value="Unassembled WGS sequence"/>
</dbReference>
<dbReference type="EMBL" id="JBFMIA010000007">
    <property type="protein sequence ID" value="MEW9502129.1"/>
    <property type="molecule type" value="Genomic_DNA"/>
</dbReference>
<keyword evidence="5" id="KW-1185">Reference proteome</keyword>
<evidence type="ECO:0000259" key="3">
    <source>
        <dbReference type="PROSITE" id="PS51207"/>
    </source>
</evidence>
<dbReference type="InterPro" id="IPR041489">
    <property type="entry name" value="PDZ_6"/>
</dbReference>
<feature type="transmembrane region" description="Helical" evidence="1">
    <location>
        <begin position="180"/>
        <end position="199"/>
    </location>
</feature>
<dbReference type="PROSITE" id="PS51207">
    <property type="entry name" value="PXA"/>
    <property type="match status" value="1"/>
</dbReference>
<feature type="domain" description="PXA" evidence="3">
    <location>
        <begin position="1"/>
        <end position="14"/>
    </location>
</feature>
<feature type="transmembrane region" description="Helical" evidence="1">
    <location>
        <begin position="12"/>
        <end position="37"/>
    </location>
</feature>
<keyword evidence="1" id="KW-0812">Transmembrane</keyword>
<dbReference type="SMART" id="SM00228">
    <property type="entry name" value="PDZ"/>
    <property type="match status" value="1"/>
</dbReference>
<dbReference type="InterPro" id="IPR001478">
    <property type="entry name" value="PDZ"/>
</dbReference>
<name>A0ABV3Q5D1_9BACL</name>
<keyword evidence="1" id="KW-0472">Membrane</keyword>
<dbReference type="InterPro" id="IPR003114">
    <property type="entry name" value="Phox_assoc"/>
</dbReference>
<feature type="domain" description="PDZ" evidence="2">
    <location>
        <begin position="282"/>
        <end position="362"/>
    </location>
</feature>